<evidence type="ECO:0000313" key="1">
    <source>
        <dbReference type="EMBL" id="CAH1780399.1"/>
    </source>
</evidence>
<reference evidence="1" key="1">
    <citation type="submission" date="2022-03" db="EMBL/GenBank/DDBJ databases">
        <authorList>
            <person name="Martin C."/>
        </authorList>
    </citation>
    <scope>NUCLEOTIDE SEQUENCE</scope>
</reference>
<dbReference type="InterPro" id="IPR011992">
    <property type="entry name" value="EF-hand-dom_pair"/>
</dbReference>
<comment type="caution">
    <text evidence="1">The sequence shown here is derived from an EMBL/GenBank/DDBJ whole genome shotgun (WGS) entry which is preliminary data.</text>
</comment>
<gene>
    <name evidence="1" type="ORF">OFUS_LOCUS7095</name>
</gene>
<dbReference type="Proteomes" id="UP000749559">
    <property type="component" value="Unassembled WGS sequence"/>
</dbReference>
<dbReference type="PROSITE" id="PS00018">
    <property type="entry name" value="EF_HAND_1"/>
    <property type="match status" value="1"/>
</dbReference>
<dbReference type="EMBL" id="CAIIXF020000003">
    <property type="protein sequence ID" value="CAH1780399.1"/>
    <property type="molecule type" value="Genomic_DNA"/>
</dbReference>
<dbReference type="OrthoDB" id="427950at2759"/>
<dbReference type="InterPro" id="IPR002048">
    <property type="entry name" value="EF_hand_dom"/>
</dbReference>
<accession>A0A8J1US62</accession>
<proteinExistence type="predicted"/>
<evidence type="ECO:0000313" key="2">
    <source>
        <dbReference type="Proteomes" id="UP000749559"/>
    </source>
</evidence>
<protein>
    <submittedName>
        <fullName evidence="1">Uncharacterized protein</fullName>
    </submittedName>
</protein>
<dbReference type="InterPro" id="IPR018247">
    <property type="entry name" value="EF_Hand_1_Ca_BS"/>
</dbReference>
<dbReference type="SUPFAM" id="SSF47473">
    <property type="entry name" value="EF-hand"/>
    <property type="match status" value="1"/>
</dbReference>
<dbReference type="PROSITE" id="PS50222">
    <property type="entry name" value="EF_HAND_2"/>
    <property type="match status" value="1"/>
</dbReference>
<dbReference type="CDD" id="cd00051">
    <property type="entry name" value="EFh"/>
    <property type="match status" value="1"/>
</dbReference>
<dbReference type="AlphaFoldDB" id="A0A8J1US62"/>
<sequence length="198" mass="22962">MADKSENSFDDELVSEIRQLPNVWLKKIITAIFVWDLDKDGHTGYDDIMDVADKVINIGNLNGKSADDVIECFRDLASHTSDNPPTEVFRVTSLSEQLVAVWRTKDNPSLRESRGKIYSRMFQAIDFNANGFLTFDKYLVFWNAFKLDRRFARMQFDFMDTDQDGKISDEEFLKAHVDYIENTNDGTLNRFFGPLINY</sequence>
<organism evidence="1 2">
    <name type="scientific">Owenia fusiformis</name>
    <name type="common">Polychaete worm</name>
    <dbReference type="NCBI Taxonomy" id="6347"/>
    <lineage>
        <taxon>Eukaryota</taxon>
        <taxon>Metazoa</taxon>
        <taxon>Spiralia</taxon>
        <taxon>Lophotrochozoa</taxon>
        <taxon>Annelida</taxon>
        <taxon>Polychaeta</taxon>
        <taxon>Sedentaria</taxon>
        <taxon>Canalipalpata</taxon>
        <taxon>Sabellida</taxon>
        <taxon>Oweniida</taxon>
        <taxon>Oweniidae</taxon>
        <taxon>Owenia</taxon>
    </lineage>
</organism>
<dbReference type="Gene3D" id="1.10.238.10">
    <property type="entry name" value="EF-hand"/>
    <property type="match status" value="1"/>
</dbReference>
<name>A0A8J1US62_OWEFU</name>
<dbReference type="GO" id="GO:0005509">
    <property type="term" value="F:calcium ion binding"/>
    <property type="evidence" value="ECO:0007669"/>
    <property type="project" value="InterPro"/>
</dbReference>
<keyword evidence="2" id="KW-1185">Reference proteome</keyword>